<keyword evidence="5" id="KW-1185">Reference proteome</keyword>
<feature type="compositionally biased region" description="Polar residues" evidence="2">
    <location>
        <begin position="109"/>
        <end position="125"/>
    </location>
</feature>
<gene>
    <name evidence="4" type="ORF">EDB81DRAFT_711849</name>
</gene>
<feature type="compositionally biased region" description="Polar residues" evidence="2">
    <location>
        <begin position="335"/>
        <end position="344"/>
    </location>
</feature>
<dbReference type="InterPro" id="IPR021589">
    <property type="entry name" value="Cut12"/>
</dbReference>
<dbReference type="AlphaFoldDB" id="A0A9P9JG17"/>
<feature type="coiled-coil region" evidence="1">
    <location>
        <begin position="205"/>
        <end position="232"/>
    </location>
</feature>
<comment type="caution">
    <text evidence="4">The sequence shown here is derived from an EMBL/GenBank/DDBJ whole genome shotgun (WGS) entry which is preliminary data.</text>
</comment>
<feature type="compositionally biased region" description="Basic and acidic residues" evidence="2">
    <location>
        <begin position="50"/>
        <end position="68"/>
    </location>
</feature>
<evidence type="ECO:0000259" key="3">
    <source>
        <dbReference type="Pfam" id="PF11500"/>
    </source>
</evidence>
<protein>
    <submittedName>
        <fullName evidence="4">Spindle pole body formation-associated protein-domain-containing protein</fullName>
    </submittedName>
</protein>
<dbReference type="OrthoDB" id="5383703at2759"/>
<feature type="region of interest" description="Disordered" evidence="2">
    <location>
        <begin position="287"/>
        <end position="310"/>
    </location>
</feature>
<feature type="domain" description="Spindle pole body-associated protein cut12" evidence="3">
    <location>
        <begin position="112"/>
        <end position="248"/>
    </location>
</feature>
<feature type="compositionally biased region" description="Basic and acidic residues" evidence="2">
    <location>
        <begin position="345"/>
        <end position="371"/>
    </location>
</feature>
<proteinExistence type="predicted"/>
<feature type="region of interest" description="Disordered" evidence="2">
    <location>
        <begin position="608"/>
        <end position="671"/>
    </location>
</feature>
<evidence type="ECO:0000256" key="2">
    <source>
        <dbReference type="SAM" id="MobiDB-lite"/>
    </source>
</evidence>
<dbReference type="EMBL" id="JAGMUV010000003">
    <property type="protein sequence ID" value="KAH7165861.1"/>
    <property type="molecule type" value="Genomic_DNA"/>
</dbReference>
<reference evidence="4" key="1">
    <citation type="journal article" date="2021" name="Nat. Commun.">
        <title>Genetic determinants of endophytism in the Arabidopsis root mycobiome.</title>
        <authorList>
            <person name="Mesny F."/>
            <person name="Miyauchi S."/>
            <person name="Thiergart T."/>
            <person name="Pickel B."/>
            <person name="Atanasova L."/>
            <person name="Karlsson M."/>
            <person name="Huettel B."/>
            <person name="Barry K.W."/>
            <person name="Haridas S."/>
            <person name="Chen C."/>
            <person name="Bauer D."/>
            <person name="Andreopoulos W."/>
            <person name="Pangilinan J."/>
            <person name="LaButti K."/>
            <person name="Riley R."/>
            <person name="Lipzen A."/>
            <person name="Clum A."/>
            <person name="Drula E."/>
            <person name="Henrissat B."/>
            <person name="Kohler A."/>
            <person name="Grigoriev I.V."/>
            <person name="Martin F.M."/>
            <person name="Hacquard S."/>
        </authorList>
    </citation>
    <scope>NUCLEOTIDE SEQUENCE</scope>
    <source>
        <strain evidence="4">MPI-CAGE-AT-0147</strain>
    </source>
</reference>
<accession>A0A9P9JG17</accession>
<feature type="region of interest" description="Disordered" evidence="2">
    <location>
        <begin position="1"/>
        <end position="154"/>
    </location>
</feature>
<organism evidence="4 5">
    <name type="scientific">Dactylonectria macrodidyma</name>
    <dbReference type="NCBI Taxonomy" id="307937"/>
    <lineage>
        <taxon>Eukaryota</taxon>
        <taxon>Fungi</taxon>
        <taxon>Dikarya</taxon>
        <taxon>Ascomycota</taxon>
        <taxon>Pezizomycotina</taxon>
        <taxon>Sordariomycetes</taxon>
        <taxon>Hypocreomycetidae</taxon>
        <taxon>Hypocreales</taxon>
        <taxon>Nectriaceae</taxon>
        <taxon>Dactylonectria</taxon>
    </lineage>
</organism>
<feature type="compositionally biased region" description="Basic and acidic residues" evidence="2">
    <location>
        <begin position="287"/>
        <end position="296"/>
    </location>
</feature>
<dbReference type="Proteomes" id="UP000738349">
    <property type="component" value="Unassembled WGS sequence"/>
</dbReference>
<feature type="region of interest" description="Disordered" evidence="2">
    <location>
        <begin position="237"/>
        <end position="256"/>
    </location>
</feature>
<keyword evidence="1" id="KW-0175">Coiled coil</keyword>
<dbReference type="Pfam" id="PF11500">
    <property type="entry name" value="Cut12"/>
    <property type="match status" value="1"/>
</dbReference>
<evidence type="ECO:0000313" key="5">
    <source>
        <dbReference type="Proteomes" id="UP000738349"/>
    </source>
</evidence>
<evidence type="ECO:0000313" key="4">
    <source>
        <dbReference type="EMBL" id="KAH7165861.1"/>
    </source>
</evidence>
<evidence type="ECO:0000256" key="1">
    <source>
        <dbReference type="SAM" id="Coils"/>
    </source>
</evidence>
<feature type="compositionally biased region" description="Basic and acidic residues" evidence="2">
    <location>
        <begin position="630"/>
        <end position="662"/>
    </location>
</feature>
<name>A0A9P9JG17_9HYPO</name>
<feature type="compositionally biased region" description="Acidic residues" evidence="2">
    <location>
        <begin position="145"/>
        <end position="154"/>
    </location>
</feature>
<sequence>MLGWMLRRGDDAPDAAGDGDTTQIDQPDTPAPVFAARAFKSAIFGTPARPSDEPDTRLTMDQDQDSKTPQRPQGILLTPGTGTSRRKRVSFGQDVGKKTNGRFAAKTTEAPQRSRLNQALENASQEEAKSVVQKPAARRIRDDKSDDEWEEADDEDICQDITVDLNEPHSQSGKYWKGEFEKYHEDAKAEMEKLLKYKQLAKSYAKQKDAEAIQLAEQLKDEQQKVITMEQQIAEGASKMVSKRGNRSEDTSPELLSTLTKQTALAVQYRTRVQELEDQLEDFLRDREDDADSDAKGRRRRLLTSPRTQKTLLDTQRELRRARNQVKELGELRDQVSSLKSQLRSAEKRATKAEMEGKSEKDAPPEGSRAQDLRAQLLDLKEESKKKDEELRTLKKEFEVFRHETKTREEDTKGVLERAHNKISDLKKEIRNLKASSSEPAARPKSWHPQIEVDLLHDPALNTVTNGVARRSFDLKDLEEESVEIKAPSASTRTLREKFHDDALAKVTQSDLGARPTSMTFVDRERPSLEPPRWQPFVPRSPRNRAYLGEEITSRIQNGGATSAASKLKEIEAPDLPSLAKSIARSSRSLPADQGEAKVDLLQDRFAPLGGPELNDGAVAKNTTKSTLPPERRAAAMARIEERMAEKKRAQRQKGHDKENVRPSRGRAVVG</sequence>
<feature type="region of interest" description="Disordered" evidence="2">
    <location>
        <begin position="331"/>
        <end position="371"/>
    </location>
</feature>